<evidence type="ECO:0000256" key="17">
    <source>
        <dbReference type="ARBA" id="ARBA00073438"/>
    </source>
</evidence>
<evidence type="ECO:0000256" key="8">
    <source>
        <dbReference type="ARBA" id="ARBA00022946"/>
    </source>
</evidence>
<evidence type="ECO:0000256" key="4">
    <source>
        <dbReference type="ARBA" id="ARBA00022448"/>
    </source>
</evidence>
<evidence type="ECO:0000256" key="18">
    <source>
        <dbReference type="PIRSR" id="PIRSR600542-1"/>
    </source>
</evidence>
<dbReference type="PANTHER" id="PTHR22589:SF103">
    <property type="entry name" value="CARNITINE O-ACETYL-TRANSFERASE, ISOFORM A-RELATED"/>
    <property type="match status" value="1"/>
</dbReference>
<protein>
    <recommendedName>
        <fullName evidence="17">Carnitine O-acetyltransferase, mitochondrial</fullName>
        <ecNumber evidence="16">2.3.1.7</ecNumber>
    </recommendedName>
</protein>
<keyword evidence="6" id="KW-0999">Mitochondrion inner membrane</keyword>
<dbReference type="EC" id="2.3.1.7" evidence="16"/>
<sequence length="720" mass="80990">MSTGRIQDLSHQEQSTSQHPSSSCFVPHHDQLASNHRSRTLINCCRVCKAITSILDRLFSITLSNSAISSDAKSITYQYQDSLPHLPVPEIESTAHKYFRSVLPLFSPQEPHSPSASDVTPTPAYNHTKACVKEFLTSPLVKELQGRLKKRAEEEGCDNWLSDLYNEWSFMGYREPVIPFSCYYIVHKPDHSRMSGVKRASGLVRAIMEFRNLLETKQLEPDFGRSGPLCMNSYRWLFNSCRYPCKPSDTAKKFDPLVNNHLAVIRKGKFFEFPVIKPNGSYLSEAELETQFEKVIELAGPNETPFPLGALTTQDRDTWADTRVEICYSDNCESLKRIESSIICVALDDTSPMTIDEASDARILIGFTIWAGGCKNRFFDKQQCNLGLIVCENGQSGFNAEHSCMDAPAVARMNDWMLDVLANKKIHPGTSCDTNLPPPCPIEFVLSDVTKQNIVRAISKFEERMSPHSLHVLEYNGCGARAIKSRFKLPPDAVAQLVFQLGYYKLFGRVPVTWEPAQTRKFKLGRTEVIRSCTIEALEFCKTMENGRADHWRERLEKFRRAVKTHLKNAKEASDGQGVDRHLLGKSDSILFSYGPNLLTINFTLAAQWGNPPSIALQLCLKPGEERPALFRDPMYKESTYWNLSTSNLPSEHFNGFSYGSITPEGFGLGYSVDKESMRFSITTPTGNGARLKNSLQAAADEILRLMNFDEGDDSSSAKL</sequence>
<evidence type="ECO:0000256" key="16">
    <source>
        <dbReference type="ARBA" id="ARBA00066910"/>
    </source>
</evidence>
<dbReference type="PANTHER" id="PTHR22589">
    <property type="entry name" value="CARNITINE O-ACYLTRANSFERASE"/>
    <property type="match status" value="1"/>
</dbReference>
<dbReference type="Gene3D" id="3.30.559.70">
    <property type="entry name" value="Choline/Carnitine o-acyltransferase, domain 2"/>
    <property type="match status" value="1"/>
</dbReference>
<keyword evidence="9" id="KW-0443">Lipid metabolism</keyword>
<evidence type="ECO:0000259" key="20">
    <source>
        <dbReference type="Pfam" id="PF00755"/>
    </source>
</evidence>
<keyword evidence="10" id="KW-0496">Mitochondrion</keyword>
<evidence type="ECO:0000256" key="1">
    <source>
        <dbReference type="ARBA" id="ARBA00004275"/>
    </source>
</evidence>
<evidence type="ECO:0000256" key="13">
    <source>
        <dbReference type="ARBA" id="ARBA00023315"/>
    </source>
</evidence>
<evidence type="ECO:0000256" key="6">
    <source>
        <dbReference type="ARBA" id="ARBA00022792"/>
    </source>
</evidence>
<evidence type="ECO:0000313" key="22">
    <source>
        <dbReference type="Proteomes" id="UP000037035"/>
    </source>
</evidence>
<organism evidence="21 22">
    <name type="scientific">Puccinia sorghi</name>
    <dbReference type="NCBI Taxonomy" id="27349"/>
    <lineage>
        <taxon>Eukaryota</taxon>
        <taxon>Fungi</taxon>
        <taxon>Dikarya</taxon>
        <taxon>Basidiomycota</taxon>
        <taxon>Pucciniomycotina</taxon>
        <taxon>Pucciniomycetes</taxon>
        <taxon>Pucciniales</taxon>
        <taxon>Pucciniaceae</taxon>
        <taxon>Puccinia</taxon>
    </lineage>
</organism>
<dbReference type="SUPFAM" id="SSF52777">
    <property type="entry name" value="CoA-dependent acyltransferases"/>
    <property type="match status" value="2"/>
</dbReference>
<dbReference type="GO" id="GO:0005777">
    <property type="term" value="C:peroxisome"/>
    <property type="evidence" value="ECO:0007669"/>
    <property type="project" value="UniProtKB-SubCell"/>
</dbReference>
<dbReference type="STRING" id="27349.A0A0L6V589"/>
<dbReference type="GO" id="GO:0009437">
    <property type="term" value="P:carnitine metabolic process"/>
    <property type="evidence" value="ECO:0007669"/>
    <property type="project" value="TreeGrafter"/>
</dbReference>
<feature type="compositionally biased region" description="Polar residues" evidence="19">
    <location>
        <begin position="12"/>
        <end position="24"/>
    </location>
</feature>
<feature type="domain" description="Choline/carnitine acyltransferase" evidence="20">
    <location>
        <begin position="86"/>
        <end position="697"/>
    </location>
</feature>
<dbReference type="AlphaFoldDB" id="A0A0L6V589"/>
<dbReference type="Gene3D" id="3.30.559.10">
    <property type="entry name" value="Chloramphenicol acetyltransferase-like domain"/>
    <property type="match status" value="1"/>
</dbReference>
<evidence type="ECO:0000256" key="15">
    <source>
        <dbReference type="ARBA" id="ARBA00053195"/>
    </source>
</evidence>
<dbReference type="GO" id="GO:0006631">
    <property type="term" value="P:fatty acid metabolic process"/>
    <property type="evidence" value="ECO:0007669"/>
    <property type="project" value="UniProtKB-KW"/>
</dbReference>
<keyword evidence="8" id="KW-0809">Transit peptide</keyword>
<evidence type="ECO:0000256" key="9">
    <source>
        <dbReference type="ARBA" id="ARBA00023098"/>
    </source>
</evidence>
<dbReference type="OrthoDB" id="240216at2759"/>
<dbReference type="FunFam" id="3.30.559.70:FF:000007">
    <property type="entry name" value="Carnitine O-acetyltransferase, mitochondrial"/>
    <property type="match status" value="1"/>
</dbReference>
<feature type="active site" description="Proton acceptor" evidence="18">
    <location>
        <position position="402"/>
    </location>
</feature>
<dbReference type="InterPro" id="IPR023213">
    <property type="entry name" value="CAT-like_dom_sf"/>
</dbReference>
<keyword evidence="7" id="KW-0276">Fatty acid metabolism</keyword>
<comment type="similarity">
    <text evidence="3">Belongs to the carnitine/choline acetyltransferase family.</text>
</comment>
<dbReference type="Proteomes" id="UP000037035">
    <property type="component" value="Unassembled WGS sequence"/>
</dbReference>
<evidence type="ECO:0000256" key="19">
    <source>
        <dbReference type="SAM" id="MobiDB-lite"/>
    </source>
</evidence>
<evidence type="ECO:0000256" key="11">
    <source>
        <dbReference type="ARBA" id="ARBA00023136"/>
    </source>
</evidence>
<comment type="catalytic activity">
    <reaction evidence="14">
        <text>(R)-carnitine + acetyl-CoA = O-acetyl-(R)-carnitine + CoA</text>
        <dbReference type="Rhea" id="RHEA:21136"/>
        <dbReference type="ChEBI" id="CHEBI:16347"/>
        <dbReference type="ChEBI" id="CHEBI:57287"/>
        <dbReference type="ChEBI" id="CHEBI:57288"/>
        <dbReference type="ChEBI" id="CHEBI:57589"/>
        <dbReference type="EC" id="2.3.1.7"/>
    </reaction>
</comment>
<dbReference type="GO" id="GO:0005743">
    <property type="term" value="C:mitochondrial inner membrane"/>
    <property type="evidence" value="ECO:0007669"/>
    <property type="project" value="UniProtKB-SubCell"/>
</dbReference>
<dbReference type="GO" id="GO:0004092">
    <property type="term" value="F:carnitine O-acetyltransferase activity"/>
    <property type="evidence" value="ECO:0007669"/>
    <property type="project" value="UniProtKB-EC"/>
</dbReference>
<comment type="caution">
    <text evidence="21">The sequence shown here is derived from an EMBL/GenBank/DDBJ whole genome shotgun (WGS) entry which is preliminary data.</text>
</comment>
<evidence type="ECO:0000256" key="14">
    <source>
        <dbReference type="ARBA" id="ARBA00052702"/>
    </source>
</evidence>
<evidence type="ECO:0000256" key="5">
    <source>
        <dbReference type="ARBA" id="ARBA00022679"/>
    </source>
</evidence>
<accession>A0A0L6V589</accession>
<evidence type="ECO:0000256" key="3">
    <source>
        <dbReference type="ARBA" id="ARBA00005232"/>
    </source>
</evidence>
<keyword evidence="4" id="KW-0813">Transport</keyword>
<dbReference type="InterPro" id="IPR000542">
    <property type="entry name" value="Carn_acyl_trans"/>
</dbReference>
<gene>
    <name evidence="21" type="ORF">VP01_2601g1</name>
</gene>
<evidence type="ECO:0000313" key="21">
    <source>
        <dbReference type="EMBL" id="KNZ55717.1"/>
    </source>
</evidence>
<dbReference type="Pfam" id="PF00755">
    <property type="entry name" value="Carn_acyltransf"/>
    <property type="match status" value="1"/>
</dbReference>
<keyword evidence="12" id="KW-0576">Peroxisome</keyword>
<evidence type="ECO:0000256" key="12">
    <source>
        <dbReference type="ARBA" id="ARBA00023140"/>
    </source>
</evidence>
<dbReference type="PROSITE" id="PS00439">
    <property type="entry name" value="ACYLTRANSF_C_1"/>
    <property type="match status" value="1"/>
</dbReference>
<dbReference type="InterPro" id="IPR039551">
    <property type="entry name" value="Cho/carn_acyl_trans"/>
</dbReference>
<evidence type="ECO:0000256" key="2">
    <source>
        <dbReference type="ARBA" id="ARBA00004443"/>
    </source>
</evidence>
<name>A0A0L6V589_9BASI</name>
<proteinExistence type="inferred from homology"/>
<dbReference type="VEuPathDB" id="FungiDB:VP01_2601g1"/>
<evidence type="ECO:0000256" key="7">
    <source>
        <dbReference type="ARBA" id="ARBA00022832"/>
    </source>
</evidence>
<comment type="subcellular location">
    <subcellularLocation>
        <location evidence="2">Mitochondrion inner membrane</location>
        <topology evidence="2">Peripheral membrane protein</topology>
        <orientation evidence="2">Matrix side</orientation>
    </subcellularLocation>
    <subcellularLocation>
        <location evidence="1">Peroxisome</location>
    </subcellularLocation>
</comment>
<keyword evidence="13" id="KW-0012">Acyltransferase</keyword>
<keyword evidence="5" id="KW-0808">Transferase</keyword>
<keyword evidence="11" id="KW-0472">Membrane</keyword>
<dbReference type="EMBL" id="LAVV01007504">
    <property type="protein sequence ID" value="KNZ55717.1"/>
    <property type="molecule type" value="Genomic_DNA"/>
</dbReference>
<feature type="region of interest" description="Disordered" evidence="19">
    <location>
        <begin position="1"/>
        <end position="24"/>
    </location>
</feature>
<comment type="function">
    <text evidence="15">Carnitine acetylase is specific for short chain fatty acids. Carnitine acetylase seems to affect the flux through the pyruvate dehydrogenase complex. It may be involved as well in the transport of acetyl-CoA into mitochondria.</text>
</comment>
<evidence type="ECO:0000256" key="10">
    <source>
        <dbReference type="ARBA" id="ARBA00023128"/>
    </source>
</evidence>
<dbReference type="InterPro" id="IPR042231">
    <property type="entry name" value="Cho/carn_acyl_trans_2"/>
</dbReference>
<keyword evidence="22" id="KW-1185">Reference proteome</keyword>
<reference evidence="21 22" key="1">
    <citation type="submission" date="2015-08" db="EMBL/GenBank/DDBJ databases">
        <title>Next Generation Sequencing and Analysis of the Genome of Puccinia sorghi L Schw, the Causal Agent of Maize Common Rust.</title>
        <authorList>
            <person name="Rochi L."/>
            <person name="Burguener G."/>
            <person name="Darino M."/>
            <person name="Turjanski A."/>
            <person name="Kreff E."/>
            <person name="Dieguez M.J."/>
            <person name="Sacco F."/>
        </authorList>
    </citation>
    <scope>NUCLEOTIDE SEQUENCE [LARGE SCALE GENOMIC DNA]</scope>
    <source>
        <strain evidence="21 22">RO10H11247</strain>
    </source>
</reference>